<dbReference type="EMBL" id="SNRY01006175">
    <property type="protein sequence ID" value="KAA6313181.1"/>
    <property type="molecule type" value="Genomic_DNA"/>
</dbReference>
<feature type="non-terminal residue" evidence="1">
    <location>
        <position position="33"/>
    </location>
</feature>
<gene>
    <name evidence="1" type="ORF">EZS27_036007</name>
</gene>
<protein>
    <submittedName>
        <fullName evidence="1">Uncharacterized protein</fullName>
    </submittedName>
</protein>
<proteinExistence type="predicted"/>
<comment type="caution">
    <text evidence="1">The sequence shown here is derived from an EMBL/GenBank/DDBJ whole genome shotgun (WGS) entry which is preliminary data.</text>
</comment>
<reference evidence="1" key="1">
    <citation type="submission" date="2019-03" db="EMBL/GenBank/DDBJ databases">
        <title>Single cell metagenomics reveals metabolic interactions within the superorganism composed of flagellate Streblomastix strix and complex community of Bacteroidetes bacteria on its surface.</title>
        <authorList>
            <person name="Treitli S.C."/>
            <person name="Kolisko M."/>
            <person name="Husnik F."/>
            <person name="Keeling P."/>
            <person name="Hampl V."/>
        </authorList>
    </citation>
    <scope>NUCLEOTIDE SEQUENCE</scope>
    <source>
        <strain evidence="1">STM</strain>
    </source>
</reference>
<name>A0A5J4PWJ8_9ZZZZ</name>
<sequence>MCGENVGKVFYLCNSIINHNLMKVTFIVKKAAK</sequence>
<evidence type="ECO:0000313" key="1">
    <source>
        <dbReference type="EMBL" id="KAA6313181.1"/>
    </source>
</evidence>
<dbReference type="AlphaFoldDB" id="A0A5J4PWJ8"/>
<organism evidence="1">
    <name type="scientific">termite gut metagenome</name>
    <dbReference type="NCBI Taxonomy" id="433724"/>
    <lineage>
        <taxon>unclassified sequences</taxon>
        <taxon>metagenomes</taxon>
        <taxon>organismal metagenomes</taxon>
    </lineage>
</organism>
<accession>A0A5J4PWJ8</accession>